<accession>A0AAQ1G582</accession>
<keyword evidence="3" id="KW-1185">Reference proteome</keyword>
<keyword evidence="1" id="KW-0472">Membrane</keyword>
<evidence type="ECO:0008006" key="4">
    <source>
        <dbReference type="Google" id="ProtNLM"/>
    </source>
</evidence>
<keyword evidence="1" id="KW-1133">Transmembrane helix</keyword>
<evidence type="ECO:0000313" key="2">
    <source>
        <dbReference type="EMBL" id="SEF71017.1"/>
    </source>
</evidence>
<dbReference type="Proteomes" id="UP000243518">
    <property type="component" value="Unassembled WGS sequence"/>
</dbReference>
<evidence type="ECO:0000256" key="1">
    <source>
        <dbReference type="SAM" id="Phobius"/>
    </source>
</evidence>
<evidence type="ECO:0000313" key="3">
    <source>
        <dbReference type="Proteomes" id="UP000243518"/>
    </source>
</evidence>
<dbReference type="EMBL" id="FNVE01000001">
    <property type="protein sequence ID" value="SEF71017.1"/>
    <property type="molecule type" value="Genomic_DNA"/>
</dbReference>
<sequence>MTQHDTSASPWYKQFWAWFIIAILGFAVLIGLGLLMIAGLNPDSLVRDNYYSEGKAINLYLDQDRNASAIGVAAEFSIDDVTGDISLQLSGELQALPSGLKLDLISPTHASRDRTVMLRQIQGTTYTGQLENRIEGRRYVELSDPANAGDDGWRLTGEVHLAKGKQYQLTAK</sequence>
<dbReference type="RefSeq" id="WP_088273814.1">
    <property type="nucleotide sequence ID" value="NZ_FNVE01000001.1"/>
</dbReference>
<feature type="transmembrane region" description="Helical" evidence="1">
    <location>
        <begin position="15"/>
        <end position="37"/>
    </location>
</feature>
<organism evidence="2 3">
    <name type="scientific">Halopseudomonas aestusnigri</name>
    <dbReference type="NCBI Taxonomy" id="857252"/>
    <lineage>
        <taxon>Bacteria</taxon>
        <taxon>Pseudomonadati</taxon>
        <taxon>Pseudomonadota</taxon>
        <taxon>Gammaproteobacteria</taxon>
        <taxon>Pseudomonadales</taxon>
        <taxon>Pseudomonadaceae</taxon>
        <taxon>Halopseudomonas</taxon>
    </lineage>
</organism>
<keyword evidence="1" id="KW-0812">Transmembrane</keyword>
<dbReference type="InterPro" id="IPR008620">
    <property type="entry name" value="FixH"/>
</dbReference>
<dbReference type="Pfam" id="PF05751">
    <property type="entry name" value="FixH"/>
    <property type="match status" value="1"/>
</dbReference>
<dbReference type="AlphaFoldDB" id="A0AAQ1G582"/>
<reference evidence="2 3" key="1">
    <citation type="submission" date="2016-10" db="EMBL/GenBank/DDBJ databases">
        <authorList>
            <person name="Varghese N."/>
            <person name="Submissions S."/>
        </authorList>
    </citation>
    <scope>NUCLEOTIDE SEQUENCE [LARGE SCALE GENOMIC DNA]</scope>
    <source>
        <strain evidence="2 3">CECT 8317</strain>
    </source>
</reference>
<comment type="caution">
    <text evidence="2">The sequence shown here is derived from an EMBL/GenBank/DDBJ whole genome shotgun (WGS) entry which is preliminary data.</text>
</comment>
<name>A0AAQ1G582_9GAMM</name>
<protein>
    <recommendedName>
        <fullName evidence="4">Nitrogen fixation protein FixH</fullName>
    </recommendedName>
</protein>
<gene>
    <name evidence="2" type="ORF">SAMN05216586_101740</name>
</gene>
<proteinExistence type="predicted"/>